<dbReference type="PIRSF" id="PIRSF001112">
    <property type="entry name" value="Epoxide_hydrolase"/>
    <property type="match status" value="1"/>
</dbReference>
<dbReference type="InterPro" id="IPR016292">
    <property type="entry name" value="Epoxide_hydrolase"/>
</dbReference>
<dbReference type="EMBL" id="MU866035">
    <property type="protein sequence ID" value="KAK4442063.1"/>
    <property type="molecule type" value="Genomic_DNA"/>
</dbReference>
<feature type="active site" description="Nucleophile" evidence="3">
    <location>
        <position position="202"/>
    </location>
</feature>
<evidence type="ECO:0000256" key="3">
    <source>
        <dbReference type="PIRSR" id="PIRSR001112-1"/>
    </source>
</evidence>
<dbReference type="PANTHER" id="PTHR21661">
    <property type="entry name" value="EPOXIDE HYDROLASE 1-RELATED"/>
    <property type="match status" value="1"/>
</dbReference>
<dbReference type="Proteomes" id="UP001321760">
    <property type="component" value="Unassembled WGS sequence"/>
</dbReference>
<evidence type="ECO:0000313" key="5">
    <source>
        <dbReference type="EMBL" id="KAK4442063.1"/>
    </source>
</evidence>
<dbReference type="InterPro" id="IPR010497">
    <property type="entry name" value="Epoxide_hydro_N"/>
</dbReference>
<evidence type="ECO:0000256" key="1">
    <source>
        <dbReference type="ARBA" id="ARBA00010088"/>
    </source>
</evidence>
<sequence length="417" mass="46155">MSLSAFATIPPNIPGCPVPFSLHIPHHEIHTLTTLVHHARIAVPSFYNTNADPVTGTFGVSADWLASAQQTWTTSFSWRDTETYHNSFPNFRINVTVPSDGQVFDLHFAALFSKNESAIPITFLHGWPGSWLEFAGVLELLAEKYTPETLPYHVVVPSIPDYGLSTRSEELTKELTMEGASEALNALMVALGFDAYVVQGGDVGSFLSQTMCGLFDECKAFHLNMLFLTPEQTAAVANISLTPEEEERLEVVKAWAETGAAYAIEHATRPSTVSLVLNTNPLGMLAWMGEKFIEWSDNRNSQPLSLDTILSMVSFYWFTDSYSRALWAYRALIKVIGGPLPPMPMSKTKPFGFSAFPVEIATVTRSWAEYLFPNLVFYGPQEKGGHFAALQEPEAFLEDIEKFLAIVGPSVVSSKKR</sequence>
<evidence type="ECO:0000259" key="4">
    <source>
        <dbReference type="Pfam" id="PF06441"/>
    </source>
</evidence>
<dbReference type="InterPro" id="IPR000639">
    <property type="entry name" value="Epox_hydrolase-like"/>
</dbReference>
<feature type="domain" description="Epoxide hydrolase N-terminal" evidence="4">
    <location>
        <begin position="18"/>
        <end position="134"/>
    </location>
</feature>
<reference evidence="5" key="2">
    <citation type="submission" date="2023-05" db="EMBL/GenBank/DDBJ databases">
        <authorList>
            <consortium name="Lawrence Berkeley National Laboratory"/>
            <person name="Steindorff A."/>
            <person name="Hensen N."/>
            <person name="Bonometti L."/>
            <person name="Westerberg I."/>
            <person name="Brannstrom I.O."/>
            <person name="Guillou S."/>
            <person name="Cros-Aarteil S."/>
            <person name="Calhoun S."/>
            <person name="Haridas S."/>
            <person name="Kuo A."/>
            <person name="Mondo S."/>
            <person name="Pangilinan J."/>
            <person name="Riley R."/>
            <person name="Labutti K."/>
            <person name="Andreopoulos B."/>
            <person name="Lipzen A."/>
            <person name="Chen C."/>
            <person name="Yanf M."/>
            <person name="Daum C."/>
            <person name="Ng V."/>
            <person name="Clum A."/>
            <person name="Ohm R."/>
            <person name="Martin F."/>
            <person name="Silar P."/>
            <person name="Natvig D."/>
            <person name="Lalanne C."/>
            <person name="Gautier V."/>
            <person name="Ament-Velasquez S.L."/>
            <person name="Kruys A."/>
            <person name="Hutchinson M.I."/>
            <person name="Powell A.J."/>
            <person name="Barry K."/>
            <person name="Miller A.N."/>
            <person name="Grigoriev I.V."/>
            <person name="Debuchy R."/>
            <person name="Gladieux P."/>
            <person name="Thoren M.H."/>
            <person name="Johannesson H."/>
        </authorList>
    </citation>
    <scope>NUCLEOTIDE SEQUENCE</scope>
    <source>
        <strain evidence="5">PSN243</strain>
    </source>
</reference>
<dbReference type="PANTHER" id="PTHR21661:SF39">
    <property type="entry name" value="HYDROLASE, PUTATIVE (AFU_ORTHOLOGUE AFUA_3G08960)-RELATED"/>
    <property type="match status" value="1"/>
</dbReference>
<dbReference type="Gene3D" id="3.40.50.1820">
    <property type="entry name" value="alpha/beta hydrolase"/>
    <property type="match status" value="1"/>
</dbReference>
<keyword evidence="6" id="KW-1185">Reference proteome</keyword>
<accession>A0AAV9G3Q8</accession>
<comment type="similarity">
    <text evidence="1">Belongs to the peptidase S33 family.</text>
</comment>
<dbReference type="SUPFAM" id="SSF53474">
    <property type="entry name" value="alpha/beta-Hydrolases"/>
    <property type="match status" value="1"/>
</dbReference>
<dbReference type="PRINTS" id="PR00412">
    <property type="entry name" value="EPOXHYDRLASE"/>
</dbReference>
<protein>
    <submittedName>
        <fullName evidence="5">Epoxide hydrolase</fullName>
    </submittedName>
</protein>
<evidence type="ECO:0000313" key="6">
    <source>
        <dbReference type="Proteomes" id="UP001321760"/>
    </source>
</evidence>
<reference evidence="5" key="1">
    <citation type="journal article" date="2023" name="Mol. Phylogenet. Evol.">
        <title>Genome-scale phylogeny and comparative genomics of the fungal order Sordariales.</title>
        <authorList>
            <person name="Hensen N."/>
            <person name="Bonometti L."/>
            <person name="Westerberg I."/>
            <person name="Brannstrom I.O."/>
            <person name="Guillou S."/>
            <person name="Cros-Aarteil S."/>
            <person name="Calhoun S."/>
            <person name="Haridas S."/>
            <person name="Kuo A."/>
            <person name="Mondo S."/>
            <person name="Pangilinan J."/>
            <person name="Riley R."/>
            <person name="LaButti K."/>
            <person name="Andreopoulos B."/>
            <person name="Lipzen A."/>
            <person name="Chen C."/>
            <person name="Yan M."/>
            <person name="Daum C."/>
            <person name="Ng V."/>
            <person name="Clum A."/>
            <person name="Steindorff A."/>
            <person name="Ohm R.A."/>
            <person name="Martin F."/>
            <person name="Silar P."/>
            <person name="Natvig D.O."/>
            <person name="Lalanne C."/>
            <person name="Gautier V."/>
            <person name="Ament-Velasquez S.L."/>
            <person name="Kruys A."/>
            <person name="Hutchinson M.I."/>
            <person name="Powell A.J."/>
            <person name="Barry K."/>
            <person name="Miller A.N."/>
            <person name="Grigoriev I.V."/>
            <person name="Debuchy R."/>
            <person name="Gladieux P."/>
            <person name="Hiltunen Thoren M."/>
            <person name="Johannesson H."/>
        </authorList>
    </citation>
    <scope>NUCLEOTIDE SEQUENCE</scope>
    <source>
        <strain evidence="5">PSN243</strain>
    </source>
</reference>
<organism evidence="5 6">
    <name type="scientific">Podospora aff. communis PSN243</name>
    <dbReference type="NCBI Taxonomy" id="3040156"/>
    <lineage>
        <taxon>Eukaryota</taxon>
        <taxon>Fungi</taxon>
        <taxon>Dikarya</taxon>
        <taxon>Ascomycota</taxon>
        <taxon>Pezizomycotina</taxon>
        <taxon>Sordariomycetes</taxon>
        <taxon>Sordariomycetidae</taxon>
        <taxon>Sordariales</taxon>
        <taxon>Podosporaceae</taxon>
        <taxon>Podospora</taxon>
    </lineage>
</organism>
<dbReference type="InterPro" id="IPR029058">
    <property type="entry name" value="AB_hydrolase_fold"/>
</dbReference>
<dbReference type="Pfam" id="PF06441">
    <property type="entry name" value="EHN"/>
    <property type="match status" value="1"/>
</dbReference>
<feature type="active site" description="Proton acceptor" evidence="3">
    <location>
        <position position="386"/>
    </location>
</feature>
<dbReference type="GO" id="GO:0097176">
    <property type="term" value="P:epoxide metabolic process"/>
    <property type="evidence" value="ECO:0007669"/>
    <property type="project" value="TreeGrafter"/>
</dbReference>
<comment type="caution">
    <text evidence="5">The sequence shown here is derived from an EMBL/GenBank/DDBJ whole genome shotgun (WGS) entry which is preliminary data.</text>
</comment>
<dbReference type="GO" id="GO:0004301">
    <property type="term" value="F:epoxide hydrolase activity"/>
    <property type="evidence" value="ECO:0007669"/>
    <property type="project" value="TreeGrafter"/>
</dbReference>
<proteinExistence type="inferred from homology"/>
<name>A0AAV9G3Q8_9PEZI</name>
<feature type="active site" description="Proton donor" evidence="3">
    <location>
        <position position="329"/>
    </location>
</feature>
<dbReference type="AlphaFoldDB" id="A0AAV9G3Q8"/>
<keyword evidence="2 5" id="KW-0378">Hydrolase</keyword>
<evidence type="ECO:0000256" key="2">
    <source>
        <dbReference type="ARBA" id="ARBA00022801"/>
    </source>
</evidence>
<gene>
    <name evidence="5" type="ORF">QBC34DRAFT_339284</name>
</gene>